<evidence type="ECO:0000259" key="1">
    <source>
        <dbReference type="Pfam" id="PF11775"/>
    </source>
</evidence>
<gene>
    <name evidence="2" type="ORF">DW272_12065</name>
</gene>
<feature type="domain" description="Cobalamin biosynthesis protein CobT VWA" evidence="1">
    <location>
        <begin position="385"/>
        <end position="443"/>
    </location>
</feature>
<dbReference type="PANTHER" id="PTHR41248:SF1">
    <property type="entry name" value="NORD PROTEIN"/>
    <property type="match status" value="1"/>
</dbReference>
<dbReference type="InterPro" id="IPR025861">
    <property type="entry name" value="CobT_VWA_dom"/>
</dbReference>
<name>A0A414SBF6_9FIRM</name>
<dbReference type="PANTHER" id="PTHR41248">
    <property type="entry name" value="NORD PROTEIN"/>
    <property type="match status" value="1"/>
</dbReference>
<evidence type="ECO:0000313" key="3">
    <source>
        <dbReference type="Proteomes" id="UP000284220"/>
    </source>
</evidence>
<dbReference type="SUPFAM" id="SSF53300">
    <property type="entry name" value="vWA-like"/>
    <property type="match status" value="1"/>
</dbReference>
<sequence>MDEYRLELENRIRNLLWTVSGDYQLDMKPDVSLFLRSKAIALYDGIKQGALARYYDKDMLGLYLVKKIFLQAGENELTFVAQLCIEEAIGDKICEERPGIRDMQRQCMEDILEQEFDILPDLRDIPGRLKVAVLRRRLNNGEWHVEKKLQPFMELIERAGNSTDTLELIRAIDELYNRLVDPDFESMHGTLEQVLAVTMEDLTEYSWEDFLSEEMYEEVLESYAEQLTNSVSGLENSAVTEEMEEKRQKKRSVKVVTPEMLEKAYTYVELNYGKSYLSEAEEKKINYQMCRGIHSDCSLYFTEGILKNPVKSNYQYEYAKRLRNKNIWLYHDKHRIVKHNITVLTETLRKSLVLRSETQTVLSDRGMIVPSRLWRIGRTNDAKLFQQELKGEISDFVVDVLIDASGSQMKRQGDVALQAYIISEALSNVDIPHRVMSFCTFWDYTIMHRFRRYDDPRSENDNIFNYVTSSNNRDGLAIRTAGYDLLQREEEKKIMIILSDGRPYDVIINRPNAKNPEPYQGKAAIADTATEVRRLRNLDVSVLGVFAGEEKDLATEKKIFGKDFAYIRDIANFSKIVGRYLTKQLEIDG</sequence>
<dbReference type="InterPro" id="IPR051928">
    <property type="entry name" value="NorD/CobT"/>
</dbReference>
<comment type="caution">
    <text evidence="2">The sequence shown here is derived from an EMBL/GenBank/DDBJ whole genome shotgun (WGS) entry which is preliminary data.</text>
</comment>
<evidence type="ECO:0000313" key="2">
    <source>
        <dbReference type="EMBL" id="RHG16521.1"/>
    </source>
</evidence>
<dbReference type="EMBL" id="QRHZ01000006">
    <property type="protein sequence ID" value="RHG16521.1"/>
    <property type="molecule type" value="Genomic_DNA"/>
</dbReference>
<dbReference type="InterPro" id="IPR036465">
    <property type="entry name" value="vWFA_dom_sf"/>
</dbReference>
<dbReference type="Pfam" id="PF11775">
    <property type="entry name" value="CobT_C"/>
    <property type="match status" value="1"/>
</dbReference>
<protein>
    <submittedName>
        <fullName evidence="2">Nitric oxide reductase activation protein</fullName>
    </submittedName>
</protein>
<organism evidence="2 3">
    <name type="scientific">Blautia obeum</name>
    <dbReference type="NCBI Taxonomy" id="40520"/>
    <lineage>
        <taxon>Bacteria</taxon>
        <taxon>Bacillati</taxon>
        <taxon>Bacillota</taxon>
        <taxon>Clostridia</taxon>
        <taxon>Lachnospirales</taxon>
        <taxon>Lachnospiraceae</taxon>
        <taxon>Blautia</taxon>
    </lineage>
</organism>
<dbReference type="AlphaFoldDB" id="A0A414SBF6"/>
<proteinExistence type="predicted"/>
<accession>A0A414SBF6</accession>
<dbReference type="Gene3D" id="3.40.50.410">
    <property type="entry name" value="von Willebrand factor, type A domain"/>
    <property type="match status" value="1"/>
</dbReference>
<dbReference type="Proteomes" id="UP000284220">
    <property type="component" value="Unassembled WGS sequence"/>
</dbReference>
<reference evidence="2 3" key="1">
    <citation type="submission" date="2018-08" db="EMBL/GenBank/DDBJ databases">
        <title>A genome reference for cultivated species of the human gut microbiota.</title>
        <authorList>
            <person name="Zou Y."/>
            <person name="Xue W."/>
            <person name="Luo G."/>
        </authorList>
    </citation>
    <scope>NUCLEOTIDE SEQUENCE [LARGE SCALE GENOMIC DNA]</scope>
    <source>
        <strain evidence="2 3">AM22-9LB</strain>
    </source>
</reference>